<accession>A0A6N3DRW7</accession>
<protein>
    <submittedName>
        <fullName evidence="1">Uncharacterized protein</fullName>
    </submittedName>
</protein>
<evidence type="ECO:0000313" key="1">
    <source>
        <dbReference type="EMBL" id="VYU28703.1"/>
    </source>
</evidence>
<reference evidence="1" key="1">
    <citation type="submission" date="2019-11" db="EMBL/GenBank/DDBJ databases">
        <authorList>
            <person name="Feng L."/>
        </authorList>
    </citation>
    <scope>NUCLEOTIDE SEQUENCE</scope>
    <source>
        <strain evidence="1">CsymbiosumLFYP84</strain>
    </source>
</reference>
<name>A0A6N3DRW7_CLOSY</name>
<sequence>MANKECREADCAHWLGRNLGCEYTDLDGCRIDPRNCPEYISCEDYHEQEEFYE</sequence>
<dbReference type="RefSeq" id="WP_153903708.1">
    <property type="nucleotide sequence ID" value="NZ_CACRUA010000022.1"/>
</dbReference>
<organism evidence="1">
    <name type="scientific">Clostridium symbiosum</name>
    <name type="common">Bacteroides symbiosus</name>
    <dbReference type="NCBI Taxonomy" id="1512"/>
    <lineage>
        <taxon>Bacteria</taxon>
        <taxon>Bacillati</taxon>
        <taxon>Bacillota</taxon>
        <taxon>Clostridia</taxon>
        <taxon>Lachnospirales</taxon>
        <taxon>Lachnospiraceae</taxon>
        <taxon>Otoolea</taxon>
    </lineage>
</organism>
<proteinExistence type="predicted"/>
<gene>
    <name evidence="1" type="ORF">CSLFYP84_01788</name>
</gene>
<dbReference type="EMBL" id="CACRUA010000022">
    <property type="protein sequence ID" value="VYU28703.1"/>
    <property type="molecule type" value="Genomic_DNA"/>
</dbReference>
<dbReference type="AlphaFoldDB" id="A0A6N3DRW7"/>